<sequence length="485" mass="54633">SRGIVSTLLALDCNVCVFLTPTLSLVCLFTLTSLPAPVVLCGSALFGSGNFSSPNYPNHYYNNAYCTWTIRAAFDQRVSLAFTDMELENCCGCDYIDVYDGPSSSYNLLGKICHDSTLTSFHSTSTYMTVVFRSDISVTARGFKAEFMSKVSCTSDTMNIVIERSYLNSMGYSSHDLYLNDEQCRPQITSYQVIFSFPIGSCGNVRQISNDRVVYTNGLRSSNSSSGEITRHAVLKLNVTCIMDQDSLSENVFVIQNPGNSSIIGTGKFNTTMTFYTSSSFSYPVTEFPYEVELNEYIYVKVDLKSSDNSLVIFLDTCVASPSPHDFQTRAYYLVRNGCTADSTYYAYTSGTQKYARFRVKTFQFLRASESVYLQCKVLVCQASDYNSRCRRGCITRRARDLGSRHDSQTLVLGPIKLKGLYAFQLYYGKIMTFLLKKKIFFTISNATYILNECRWLTHPNFHKGITQPAKKLLFENHQNNESNI</sequence>
<keyword evidence="1" id="KW-0732">Signal</keyword>
<dbReference type="Proteomes" id="UP000472267">
    <property type="component" value="Chromosome 13"/>
</dbReference>
<dbReference type="PANTHER" id="PTHR14002:SF38">
    <property type="entry name" value="CUB AND ZONA PELLUCIDA-LIKE DOMAIN-CONTAINING PROTEIN 1"/>
    <property type="match status" value="1"/>
</dbReference>
<name>A0A672GHZ8_SALFA</name>
<dbReference type="PROSITE" id="PS51034">
    <property type="entry name" value="ZP_2"/>
    <property type="match status" value="1"/>
</dbReference>
<dbReference type="Ensembl" id="ENSSFAT00005019157.1">
    <property type="protein sequence ID" value="ENSSFAP00005018426.1"/>
    <property type="gene ID" value="ENSSFAG00005009722.1"/>
</dbReference>
<dbReference type="InterPro" id="IPR035914">
    <property type="entry name" value="Sperma_CUB_dom_sf"/>
</dbReference>
<evidence type="ECO:0008006" key="9">
    <source>
        <dbReference type="Google" id="ProtNLM"/>
    </source>
</evidence>
<evidence type="ECO:0000313" key="7">
    <source>
        <dbReference type="Ensembl" id="ENSSFAP00005018426.1"/>
    </source>
</evidence>
<dbReference type="SUPFAM" id="SSF49854">
    <property type="entry name" value="Spermadhesin, CUB domain"/>
    <property type="match status" value="1"/>
</dbReference>
<dbReference type="CDD" id="cd00041">
    <property type="entry name" value="CUB"/>
    <property type="match status" value="1"/>
</dbReference>
<dbReference type="Pfam" id="PF23344">
    <property type="entry name" value="ZP-N"/>
    <property type="match status" value="1"/>
</dbReference>
<accession>A0A672GHZ8</accession>
<dbReference type="InterPro" id="IPR055355">
    <property type="entry name" value="ZP-C"/>
</dbReference>
<dbReference type="SMART" id="SM00241">
    <property type="entry name" value="ZP"/>
    <property type="match status" value="1"/>
</dbReference>
<reference evidence="7" key="2">
    <citation type="submission" date="2025-08" db="UniProtKB">
        <authorList>
            <consortium name="Ensembl"/>
        </authorList>
    </citation>
    <scope>IDENTIFICATION</scope>
</reference>
<feature type="domain" description="CUB" evidence="5">
    <location>
        <begin position="27"/>
        <end position="150"/>
    </location>
</feature>
<dbReference type="AlphaFoldDB" id="A0A672GHZ8"/>
<dbReference type="InterPro" id="IPR042235">
    <property type="entry name" value="ZP-C_dom"/>
</dbReference>
<dbReference type="FunFam" id="2.60.120.290:FF:000013">
    <property type="entry name" value="Membrane frizzled-related protein"/>
    <property type="match status" value="1"/>
</dbReference>
<dbReference type="InterPro" id="IPR048290">
    <property type="entry name" value="ZP_chr"/>
</dbReference>
<dbReference type="PANTHER" id="PTHR14002">
    <property type="entry name" value="ENDOGLIN/TGF-BETA RECEPTOR TYPE III"/>
    <property type="match status" value="1"/>
</dbReference>
<evidence type="ECO:0000256" key="2">
    <source>
        <dbReference type="ARBA" id="ARBA00023157"/>
    </source>
</evidence>
<evidence type="ECO:0000256" key="3">
    <source>
        <dbReference type="ARBA" id="ARBA00023180"/>
    </source>
</evidence>
<dbReference type="InParanoid" id="A0A672GHZ8"/>
<keyword evidence="2" id="KW-1015">Disulfide bond</keyword>
<keyword evidence="3" id="KW-0325">Glycoprotein</keyword>
<protein>
    <recommendedName>
        <fullName evidence="9">CUB and zona pellucida-like domains 1, tandem duplicate 1</fullName>
    </recommendedName>
</protein>
<feature type="domain" description="ZP" evidence="6">
    <location>
        <begin position="152"/>
        <end position="397"/>
    </location>
</feature>
<reference evidence="7" key="3">
    <citation type="submission" date="2025-09" db="UniProtKB">
        <authorList>
            <consortium name="Ensembl"/>
        </authorList>
    </citation>
    <scope>IDENTIFICATION</scope>
</reference>
<dbReference type="InterPro" id="IPR055356">
    <property type="entry name" value="ZP-N"/>
</dbReference>
<dbReference type="InterPro" id="IPR001507">
    <property type="entry name" value="ZP_dom"/>
</dbReference>
<dbReference type="FunFam" id="2.60.40.4100:FF:000005">
    <property type="entry name" value="Deleted in malignant brain tumors 1"/>
    <property type="match status" value="1"/>
</dbReference>
<dbReference type="Gene3D" id="2.60.120.290">
    <property type="entry name" value="Spermadhesin, CUB domain"/>
    <property type="match status" value="1"/>
</dbReference>
<organism evidence="7 8">
    <name type="scientific">Salarias fasciatus</name>
    <name type="common">Jewelled blenny</name>
    <name type="synonym">Blennius fasciatus</name>
    <dbReference type="NCBI Taxonomy" id="181472"/>
    <lineage>
        <taxon>Eukaryota</taxon>
        <taxon>Metazoa</taxon>
        <taxon>Chordata</taxon>
        <taxon>Craniata</taxon>
        <taxon>Vertebrata</taxon>
        <taxon>Euteleostomi</taxon>
        <taxon>Actinopterygii</taxon>
        <taxon>Neopterygii</taxon>
        <taxon>Teleostei</taxon>
        <taxon>Neoteleostei</taxon>
        <taxon>Acanthomorphata</taxon>
        <taxon>Ovalentaria</taxon>
        <taxon>Blenniimorphae</taxon>
        <taxon>Blenniiformes</taxon>
        <taxon>Blennioidei</taxon>
        <taxon>Blenniidae</taxon>
        <taxon>Salariinae</taxon>
        <taxon>Salarias</taxon>
    </lineage>
</organism>
<evidence type="ECO:0000259" key="5">
    <source>
        <dbReference type="PROSITE" id="PS01180"/>
    </source>
</evidence>
<dbReference type="Gene3D" id="2.60.40.4100">
    <property type="entry name" value="Zona pellucida, ZP-C domain"/>
    <property type="match status" value="1"/>
</dbReference>
<comment type="caution">
    <text evidence="4">Lacks conserved residue(s) required for the propagation of feature annotation.</text>
</comment>
<keyword evidence="8" id="KW-1185">Reference proteome</keyword>
<dbReference type="Gene3D" id="2.60.40.3210">
    <property type="entry name" value="Zona pellucida, ZP-N domain"/>
    <property type="match status" value="1"/>
</dbReference>
<dbReference type="Pfam" id="PF00100">
    <property type="entry name" value="Zona_pellucida"/>
    <property type="match status" value="1"/>
</dbReference>
<dbReference type="InterPro" id="IPR000859">
    <property type="entry name" value="CUB_dom"/>
</dbReference>
<evidence type="ECO:0000313" key="8">
    <source>
        <dbReference type="Proteomes" id="UP000472267"/>
    </source>
</evidence>
<reference evidence="7" key="1">
    <citation type="submission" date="2019-06" db="EMBL/GenBank/DDBJ databases">
        <authorList>
            <consortium name="Wellcome Sanger Institute Data Sharing"/>
        </authorList>
    </citation>
    <scope>NUCLEOTIDE SEQUENCE [LARGE SCALE GENOMIC DNA]</scope>
</reference>
<evidence type="ECO:0000256" key="1">
    <source>
        <dbReference type="ARBA" id="ARBA00022729"/>
    </source>
</evidence>
<evidence type="ECO:0000256" key="4">
    <source>
        <dbReference type="PROSITE-ProRule" id="PRU00059"/>
    </source>
</evidence>
<dbReference type="Pfam" id="PF00431">
    <property type="entry name" value="CUB"/>
    <property type="match status" value="1"/>
</dbReference>
<dbReference type="PRINTS" id="PR00023">
    <property type="entry name" value="ZPELLUCIDA"/>
</dbReference>
<dbReference type="SMART" id="SM00042">
    <property type="entry name" value="CUB"/>
    <property type="match status" value="1"/>
</dbReference>
<proteinExistence type="predicted"/>
<evidence type="ECO:0000259" key="6">
    <source>
        <dbReference type="PROSITE" id="PS51034"/>
    </source>
</evidence>
<dbReference type="PROSITE" id="PS01180">
    <property type="entry name" value="CUB"/>
    <property type="match status" value="1"/>
</dbReference>